<keyword evidence="4" id="KW-1185">Reference proteome</keyword>
<dbReference type="AlphaFoldDB" id="A0A939KQA7"/>
<dbReference type="InterPro" id="IPR013094">
    <property type="entry name" value="AB_hydrolase_3"/>
</dbReference>
<dbReference type="SUPFAM" id="SSF53474">
    <property type="entry name" value="alpha/beta-Hydrolases"/>
    <property type="match status" value="1"/>
</dbReference>
<dbReference type="Proteomes" id="UP000664164">
    <property type="component" value="Unassembled WGS sequence"/>
</dbReference>
<name>A0A939KQA7_9MICC</name>
<protein>
    <submittedName>
        <fullName evidence="3">Alpha/beta hydrolase</fullName>
    </submittedName>
</protein>
<proteinExistence type="predicted"/>
<keyword evidence="3" id="KW-0378">Hydrolase</keyword>
<dbReference type="GO" id="GO:0016787">
    <property type="term" value="F:hydrolase activity"/>
    <property type="evidence" value="ECO:0007669"/>
    <property type="project" value="UniProtKB-KW"/>
</dbReference>
<evidence type="ECO:0000313" key="4">
    <source>
        <dbReference type="Proteomes" id="UP000664164"/>
    </source>
</evidence>
<feature type="region of interest" description="Disordered" evidence="1">
    <location>
        <begin position="7"/>
        <end position="26"/>
    </location>
</feature>
<feature type="region of interest" description="Disordered" evidence="1">
    <location>
        <begin position="79"/>
        <end position="108"/>
    </location>
</feature>
<dbReference type="Gene3D" id="3.40.50.1820">
    <property type="entry name" value="alpha/beta hydrolase"/>
    <property type="match status" value="1"/>
</dbReference>
<feature type="domain" description="Alpha/beta hydrolase fold-3" evidence="2">
    <location>
        <begin position="105"/>
        <end position="142"/>
    </location>
</feature>
<dbReference type="Pfam" id="PF07859">
    <property type="entry name" value="Abhydrolase_3"/>
    <property type="match status" value="1"/>
</dbReference>
<accession>A0A939KQA7</accession>
<dbReference type="InterPro" id="IPR029058">
    <property type="entry name" value="AB_hydrolase_fold"/>
</dbReference>
<reference evidence="3" key="1">
    <citation type="submission" date="2021-03" db="EMBL/GenBank/DDBJ databases">
        <title>A new species, PO-11, isolated from a karst cave deposit.</title>
        <authorList>
            <person name="Zhaoxiaoyong W."/>
        </authorList>
    </citation>
    <scope>NUCLEOTIDE SEQUENCE</scope>
    <source>
        <strain evidence="3">PO-11</strain>
    </source>
</reference>
<gene>
    <name evidence="3" type="ORF">J1902_18355</name>
</gene>
<evidence type="ECO:0000256" key="1">
    <source>
        <dbReference type="SAM" id="MobiDB-lite"/>
    </source>
</evidence>
<sequence length="168" mass="18164">MAEFFRVVSSMSTMRTSRASQTTPKPIQRPRVMASLNTASATTNCSTGATYCRSPMVVMGSRRAEAPKNSSSTAVMTLEASSSQEMPGPLARQRGRSAGGQRHHGGEHDVLRDEGEAYAERMREEGVAIEHRRWPGQMHGFFTLVNVLPAGAEAMELIAGKIRAGQVA</sequence>
<evidence type="ECO:0000259" key="2">
    <source>
        <dbReference type="Pfam" id="PF07859"/>
    </source>
</evidence>
<organism evidence="3 4">
    <name type="scientific">Arthrobacter cavernae</name>
    <dbReference type="NCBI Taxonomy" id="2817681"/>
    <lineage>
        <taxon>Bacteria</taxon>
        <taxon>Bacillati</taxon>
        <taxon>Actinomycetota</taxon>
        <taxon>Actinomycetes</taxon>
        <taxon>Micrococcales</taxon>
        <taxon>Micrococcaceae</taxon>
        <taxon>Arthrobacter</taxon>
    </lineage>
</organism>
<dbReference type="EMBL" id="JAFNLL010000067">
    <property type="protein sequence ID" value="MBO1269895.1"/>
    <property type="molecule type" value="Genomic_DNA"/>
</dbReference>
<feature type="compositionally biased region" description="Low complexity" evidence="1">
    <location>
        <begin position="7"/>
        <end position="18"/>
    </location>
</feature>
<evidence type="ECO:0000313" key="3">
    <source>
        <dbReference type="EMBL" id="MBO1269895.1"/>
    </source>
</evidence>
<comment type="caution">
    <text evidence="3">The sequence shown here is derived from an EMBL/GenBank/DDBJ whole genome shotgun (WGS) entry which is preliminary data.</text>
</comment>